<dbReference type="SUPFAM" id="SSF143011">
    <property type="entry name" value="RelE-like"/>
    <property type="match status" value="1"/>
</dbReference>
<evidence type="ECO:0000313" key="1">
    <source>
        <dbReference type="EMBL" id="GAH64129.1"/>
    </source>
</evidence>
<dbReference type="AlphaFoldDB" id="X1IDE9"/>
<sequence>MTYVARYHPYIKRCLKKYPNLKERFRKKGNHILKNPFELGEPLKRNLNGLRSFPFAGNFIIIYIICEECRKLNHQKINKCLKCDEIPENSVIFLAFGPHDFNYENTPFIRNQLEKKKFDIFT</sequence>
<gene>
    <name evidence="1" type="ORF">S03H2_50287</name>
</gene>
<accession>X1IDE9</accession>
<name>X1IDE9_9ZZZZ</name>
<dbReference type="EMBL" id="BARU01031829">
    <property type="protein sequence ID" value="GAH64129.1"/>
    <property type="molecule type" value="Genomic_DNA"/>
</dbReference>
<dbReference type="Gene3D" id="3.30.2310.20">
    <property type="entry name" value="RelE-like"/>
    <property type="match status" value="1"/>
</dbReference>
<reference evidence="1" key="1">
    <citation type="journal article" date="2014" name="Front. Microbiol.">
        <title>High frequency of phylogenetically diverse reductive dehalogenase-homologous genes in deep subseafloor sedimentary metagenomes.</title>
        <authorList>
            <person name="Kawai M."/>
            <person name="Futagami T."/>
            <person name="Toyoda A."/>
            <person name="Takaki Y."/>
            <person name="Nishi S."/>
            <person name="Hori S."/>
            <person name="Arai W."/>
            <person name="Tsubouchi T."/>
            <person name="Morono Y."/>
            <person name="Uchiyama I."/>
            <person name="Ito T."/>
            <person name="Fujiyama A."/>
            <person name="Inagaki F."/>
            <person name="Takami H."/>
        </authorList>
    </citation>
    <scope>NUCLEOTIDE SEQUENCE</scope>
    <source>
        <strain evidence="1">Expedition CK06-06</strain>
    </source>
</reference>
<organism evidence="1">
    <name type="scientific">marine sediment metagenome</name>
    <dbReference type="NCBI Taxonomy" id="412755"/>
    <lineage>
        <taxon>unclassified sequences</taxon>
        <taxon>metagenomes</taxon>
        <taxon>ecological metagenomes</taxon>
    </lineage>
</organism>
<proteinExistence type="predicted"/>
<dbReference type="InterPro" id="IPR035093">
    <property type="entry name" value="RelE/ParE_toxin_dom_sf"/>
</dbReference>
<comment type="caution">
    <text evidence="1">The sequence shown here is derived from an EMBL/GenBank/DDBJ whole genome shotgun (WGS) entry which is preliminary data.</text>
</comment>
<protein>
    <submittedName>
        <fullName evidence="1">Uncharacterized protein</fullName>
    </submittedName>
</protein>